<keyword evidence="1 3" id="KW-0808">Transferase</keyword>
<evidence type="ECO:0000313" key="3">
    <source>
        <dbReference type="EMBL" id="SDC47885.1"/>
    </source>
</evidence>
<protein>
    <submittedName>
        <fullName evidence="3">Acetyltransferase (GNAT) family protein</fullName>
    </submittedName>
</protein>
<dbReference type="STRING" id="530584.SAMN05421630_102259"/>
<dbReference type="InterPro" id="IPR016181">
    <property type="entry name" value="Acyl_CoA_acyltransferase"/>
</dbReference>
<keyword evidence="2" id="KW-0012">Acyltransferase</keyword>
<dbReference type="OrthoDB" id="273614at2"/>
<reference evidence="3 4" key="1">
    <citation type="submission" date="2016-10" db="EMBL/GenBank/DDBJ databases">
        <authorList>
            <person name="de Groot N.N."/>
        </authorList>
    </citation>
    <scope>NUCLEOTIDE SEQUENCE [LARGE SCALE GENOMIC DNA]</scope>
    <source>
        <strain evidence="3 4">CGMCC 4.5506</strain>
    </source>
</reference>
<dbReference type="InterPro" id="IPR000182">
    <property type="entry name" value="GNAT_dom"/>
</dbReference>
<dbReference type="InterPro" id="IPR050832">
    <property type="entry name" value="Bact_Acetyltransf"/>
</dbReference>
<keyword evidence="4" id="KW-1185">Reference proteome</keyword>
<dbReference type="SUPFAM" id="SSF55729">
    <property type="entry name" value="Acyl-CoA N-acyltransferases (Nat)"/>
    <property type="match status" value="1"/>
</dbReference>
<accession>A0A222VLQ4</accession>
<organism evidence="3 4">
    <name type="scientific">Prauserella marina</name>
    <dbReference type="NCBI Taxonomy" id="530584"/>
    <lineage>
        <taxon>Bacteria</taxon>
        <taxon>Bacillati</taxon>
        <taxon>Actinomycetota</taxon>
        <taxon>Actinomycetes</taxon>
        <taxon>Pseudonocardiales</taxon>
        <taxon>Pseudonocardiaceae</taxon>
        <taxon>Prauserella</taxon>
    </lineage>
</organism>
<dbReference type="PANTHER" id="PTHR43877">
    <property type="entry name" value="AMINOALKYLPHOSPHONATE N-ACETYLTRANSFERASE-RELATED-RELATED"/>
    <property type="match status" value="1"/>
</dbReference>
<dbReference type="PROSITE" id="PS51186">
    <property type="entry name" value="GNAT"/>
    <property type="match status" value="1"/>
</dbReference>
<dbReference type="EMBL" id="FMZE01000002">
    <property type="protein sequence ID" value="SDC47885.1"/>
    <property type="molecule type" value="Genomic_DNA"/>
</dbReference>
<dbReference type="Proteomes" id="UP000199494">
    <property type="component" value="Unassembled WGS sequence"/>
</dbReference>
<dbReference type="PANTHER" id="PTHR43877:SF2">
    <property type="entry name" value="AMINOALKYLPHOSPHONATE N-ACETYLTRANSFERASE-RELATED"/>
    <property type="match status" value="1"/>
</dbReference>
<evidence type="ECO:0000256" key="1">
    <source>
        <dbReference type="ARBA" id="ARBA00022679"/>
    </source>
</evidence>
<sequence length="166" mass="18081">MSDIVVRAPRPEEIAALGELTVAAYSGDGYLDYADADSYAAALRDAAKRAERAELLGAFDGEGTPLGTVTVAPHGSHYAELAQESEIEFRMLAVAPSARGRGVGELLVRAVFDRARRLGAHRVVLCTQPDMTPAHRLYERLGFRRLPERDWSPVPTIMLMAFVADV</sequence>
<dbReference type="KEGG" id="pmad:BAY61_06255"/>
<dbReference type="AlphaFoldDB" id="A0A222VLQ4"/>
<dbReference type="CDD" id="cd04301">
    <property type="entry name" value="NAT_SF"/>
    <property type="match status" value="1"/>
</dbReference>
<gene>
    <name evidence="3" type="ORF">SAMN05421630_102259</name>
</gene>
<proteinExistence type="predicted"/>
<dbReference type="Pfam" id="PF00583">
    <property type="entry name" value="Acetyltransf_1"/>
    <property type="match status" value="1"/>
</dbReference>
<evidence type="ECO:0000313" key="4">
    <source>
        <dbReference type="Proteomes" id="UP000199494"/>
    </source>
</evidence>
<dbReference type="RefSeq" id="WP_091799666.1">
    <property type="nucleotide sequence ID" value="NZ_CP016353.1"/>
</dbReference>
<name>A0A222VLQ4_9PSEU</name>
<dbReference type="GO" id="GO:0016747">
    <property type="term" value="F:acyltransferase activity, transferring groups other than amino-acyl groups"/>
    <property type="evidence" value="ECO:0007669"/>
    <property type="project" value="InterPro"/>
</dbReference>
<dbReference type="Gene3D" id="3.40.630.30">
    <property type="match status" value="1"/>
</dbReference>
<evidence type="ECO:0000256" key="2">
    <source>
        <dbReference type="ARBA" id="ARBA00023315"/>
    </source>
</evidence>